<feature type="non-terminal residue" evidence="2">
    <location>
        <position position="65"/>
    </location>
</feature>
<reference evidence="3" key="2">
    <citation type="submission" date="2015-01" db="EMBL/GenBank/DDBJ databases">
        <title>Evolutionary Origins and Diversification of the Mycorrhizal Mutualists.</title>
        <authorList>
            <consortium name="DOE Joint Genome Institute"/>
            <consortium name="Mycorrhizal Genomics Consortium"/>
            <person name="Kohler A."/>
            <person name="Kuo A."/>
            <person name="Nagy L.G."/>
            <person name="Floudas D."/>
            <person name="Copeland A."/>
            <person name="Barry K.W."/>
            <person name="Cichocki N."/>
            <person name="Veneault-Fourrey C."/>
            <person name="LaButti K."/>
            <person name="Lindquist E.A."/>
            <person name="Lipzen A."/>
            <person name="Lundell T."/>
            <person name="Morin E."/>
            <person name="Murat C."/>
            <person name="Riley R."/>
            <person name="Ohm R."/>
            <person name="Sun H."/>
            <person name="Tunlid A."/>
            <person name="Henrissat B."/>
            <person name="Grigoriev I.V."/>
            <person name="Hibbett D.S."/>
            <person name="Martin F."/>
        </authorList>
    </citation>
    <scope>NUCLEOTIDE SEQUENCE [LARGE SCALE GENOMIC DNA]</scope>
    <source>
        <strain evidence="3">MUT 4182</strain>
    </source>
</reference>
<dbReference type="HOGENOM" id="CLU_2856141_0_0_1"/>
<evidence type="ECO:0000256" key="1">
    <source>
        <dbReference type="SAM" id="MobiDB-lite"/>
    </source>
</evidence>
<proteinExistence type="predicted"/>
<dbReference type="EMBL" id="KN823060">
    <property type="protein sequence ID" value="KIO24510.1"/>
    <property type="molecule type" value="Genomic_DNA"/>
</dbReference>
<organism evidence="2 3">
    <name type="scientific">Tulasnella calospora MUT 4182</name>
    <dbReference type="NCBI Taxonomy" id="1051891"/>
    <lineage>
        <taxon>Eukaryota</taxon>
        <taxon>Fungi</taxon>
        <taxon>Dikarya</taxon>
        <taxon>Basidiomycota</taxon>
        <taxon>Agaricomycotina</taxon>
        <taxon>Agaricomycetes</taxon>
        <taxon>Cantharellales</taxon>
        <taxon>Tulasnellaceae</taxon>
        <taxon>Tulasnella</taxon>
    </lineage>
</organism>
<evidence type="ECO:0000313" key="2">
    <source>
        <dbReference type="EMBL" id="KIO24510.1"/>
    </source>
</evidence>
<gene>
    <name evidence="2" type="ORF">M407DRAFT_244429</name>
</gene>
<protein>
    <submittedName>
        <fullName evidence="2">Uncharacterized protein</fullName>
    </submittedName>
</protein>
<evidence type="ECO:0000313" key="3">
    <source>
        <dbReference type="Proteomes" id="UP000054248"/>
    </source>
</evidence>
<name>A0A0C3Q5R7_9AGAM</name>
<feature type="region of interest" description="Disordered" evidence="1">
    <location>
        <begin position="44"/>
        <end position="65"/>
    </location>
</feature>
<sequence length="65" mass="7155">MHYPYTPATQSTSSPELLPDALLVTMVVVHRCLSKQRTATMKRMPVLGGEAGTQEGRHCKKQSIS</sequence>
<dbReference type="AlphaFoldDB" id="A0A0C3Q5R7"/>
<accession>A0A0C3Q5R7</accession>
<keyword evidence="3" id="KW-1185">Reference proteome</keyword>
<reference evidence="2 3" key="1">
    <citation type="submission" date="2014-04" db="EMBL/GenBank/DDBJ databases">
        <authorList>
            <consortium name="DOE Joint Genome Institute"/>
            <person name="Kuo A."/>
            <person name="Girlanda M."/>
            <person name="Perotto S."/>
            <person name="Kohler A."/>
            <person name="Nagy L.G."/>
            <person name="Floudas D."/>
            <person name="Copeland A."/>
            <person name="Barry K.W."/>
            <person name="Cichocki N."/>
            <person name="Veneault-Fourrey C."/>
            <person name="LaButti K."/>
            <person name="Lindquist E.A."/>
            <person name="Lipzen A."/>
            <person name="Lundell T."/>
            <person name="Morin E."/>
            <person name="Murat C."/>
            <person name="Sun H."/>
            <person name="Tunlid A."/>
            <person name="Henrissat B."/>
            <person name="Grigoriev I.V."/>
            <person name="Hibbett D.S."/>
            <person name="Martin F."/>
            <person name="Nordberg H.P."/>
            <person name="Cantor M.N."/>
            <person name="Hua S.X."/>
        </authorList>
    </citation>
    <scope>NUCLEOTIDE SEQUENCE [LARGE SCALE GENOMIC DNA]</scope>
    <source>
        <strain evidence="2 3">MUT 4182</strain>
    </source>
</reference>
<dbReference type="Proteomes" id="UP000054248">
    <property type="component" value="Unassembled WGS sequence"/>
</dbReference>